<sequence>MPLKNEAKRLWDRNNNRTKRYGNWRQIYHNALGMCEICGEVDNLEIHEETDGIAVIEWHILCTKCHLHIVHKDNKTEWINRKYSSRLAQDINLEIEKYGGLENWRQKFLLKDGLSNGNGIDLYKFQR</sequence>
<dbReference type="EMBL" id="MT141568">
    <property type="protein sequence ID" value="QJA67274.1"/>
    <property type="molecule type" value="Genomic_DNA"/>
</dbReference>
<dbReference type="EMBL" id="MT142507">
    <property type="protein sequence ID" value="QJA83289.1"/>
    <property type="molecule type" value="Genomic_DNA"/>
</dbReference>
<name>A0A6M3KMJ9_9ZZZZ</name>
<organism evidence="2">
    <name type="scientific">viral metagenome</name>
    <dbReference type="NCBI Taxonomy" id="1070528"/>
    <lineage>
        <taxon>unclassified sequences</taxon>
        <taxon>metagenomes</taxon>
        <taxon>organismal metagenomes</taxon>
    </lineage>
</organism>
<reference evidence="2" key="1">
    <citation type="submission" date="2020-03" db="EMBL/GenBank/DDBJ databases">
        <title>The deep terrestrial virosphere.</title>
        <authorList>
            <person name="Holmfeldt K."/>
            <person name="Nilsson E."/>
            <person name="Simone D."/>
            <person name="Lopez-Fernandez M."/>
            <person name="Wu X."/>
            <person name="de Brujin I."/>
            <person name="Lundin D."/>
            <person name="Andersson A."/>
            <person name="Bertilsson S."/>
            <person name="Dopson M."/>
        </authorList>
    </citation>
    <scope>NUCLEOTIDE SEQUENCE</scope>
    <source>
        <strain evidence="2">MM415A00301</strain>
        <strain evidence="1">MM415B00258</strain>
    </source>
</reference>
<evidence type="ECO:0000313" key="1">
    <source>
        <dbReference type="EMBL" id="QJA67274.1"/>
    </source>
</evidence>
<protein>
    <submittedName>
        <fullName evidence="2">Uncharacterized protein</fullName>
    </submittedName>
</protein>
<dbReference type="AlphaFoldDB" id="A0A6M3KMJ9"/>
<gene>
    <name evidence="2" type="ORF">MM415A00301_0023</name>
    <name evidence="1" type="ORF">MM415B00258_0023</name>
</gene>
<proteinExistence type="predicted"/>
<evidence type="ECO:0000313" key="2">
    <source>
        <dbReference type="EMBL" id="QJA83289.1"/>
    </source>
</evidence>
<accession>A0A6M3KMJ9</accession>